<organism evidence="15 16">
    <name type="scientific">Thielaviopsis punctulata</name>
    <dbReference type="NCBI Taxonomy" id="72032"/>
    <lineage>
        <taxon>Eukaryota</taxon>
        <taxon>Fungi</taxon>
        <taxon>Dikarya</taxon>
        <taxon>Ascomycota</taxon>
        <taxon>Pezizomycotina</taxon>
        <taxon>Sordariomycetes</taxon>
        <taxon>Hypocreomycetidae</taxon>
        <taxon>Microascales</taxon>
        <taxon>Ceratocystidaceae</taxon>
        <taxon>Thielaviopsis</taxon>
    </lineage>
</organism>
<dbReference type="GO" id="GO:0008843">
    <property type="term" value="F:endochitinase activity"/>
    <property type="evidence" value="ECO:0007669"/>
    <property type="project" value="UniProtKB-EC"/>
</dbReference>
<reference evidence="15 16" key="1">
    <citation type="submission" date="2015-03" db="EMBL/GenBank/DDBJ databases">
        <authorList>
            <person name="Radwan O."/>
            <person name="Al-Naeli F.A."/>
            <person name="Rendon G.A."/>
            <person name="Fields C."/>
        </authorList>
    </citation>
    <scope>NUCLEOTIDE SEQUENCE [LARGE SCALE GENOMIC DNA]</scope>
    <source>
        <strain evidence="15">CR-DP1</strain>
    </source>
</reference>
<evidence type="ECO:0000256" key="7">
    <source>
        <dbReference type="ARBA" id="ARBA00022801"/>
    </source>
</evidence>
<dbReference type="InterPro" id="IPR017853">
    <property type="entry name" value="GH"/>
</dbReference>
<dbReference type="Gene3D" id="3.10.50.10">
    <property type="match status" value="1"/>
</dbReference>
<comment type="caution">
    <text evidence="15">The sequence shown here is derived from an EMBL/GenBank/DDBJ whole genome shotgun (WGS) entry which is preliminary data.</text>
</comment>
<dbReference type="CDD" id="cd06548">
    <property type="entry name" value="GH18_chitinase"/>
    <property type="match status" value="1"/>
</dbReference>
<dbReference type="EMBL" id="LAEV01000574">
    <property type="protein sequence ID" value="KKA30054.1"/>
    <property type="molecule type" value="Genomic_DNA"/>
</dbReference>
<evidence type="ECO:0000256" key="2">
    <source>
        <dbReference type="ARBA" id="ARBA00004613"/>
    </source>
</evidence>
<dbReference type="Pfam" id="PF00704">
    <property type="entry name" value="Glyco_hydro_18"/>
    <property type="match status" value="1"/>
</dbReference>
<sequence length="424" mass="46008">MIGNMLSAALALSVAVAPVAAAPSQAVARSKTPSGFANMVYYTDWSIYARNFKPAQLPADKLTHVLYAFLNVDADGVVFSGDEWADIQQTYPATDANTTAGNNLFGCAKQIYLLKKQNRRLKSLLSIGGWTWSTNFSTVAASPAKRKTFAQSSVKIMADWGFDGIDIDWEYPESVTDAANFNLLVKDVRTELDAYAANYTPSYHYQLTMAASAGPLKYGNLSFPFLGETLDYINLMAYDYGGSWENSSSYLANVYGSDSNPATPFNTEQAIEAYIGGGVPAAKMVLGMPVYGRSFDNTSGMGKPYSGVGTGTWEAGVWDYKALPHAGATYYYDKKLIAGYAYNNQTRELVSYDTPEVVKAKVQYIKNKGLGGSMFWEASADKLGSESLITTAFTSQGGKGKEDCTLNQLNYPASQYANLRAGMP</sequence>
<dbReference type="PANTHER" id="PTHR11177">
    <property type="entry name" value="CHITINASE"/>
    <property type="match status" value="1"/>
</dbReference>
<dbReference type="InterPro" id="IPR001579">
    <property type="entry name" value="Glyco_hydro_18_chit_AS"/>
</dbReference>
<feature type="domain" description="GH18" evidence="14">
    <location>
        <begin position="36"/>
        <end position="399"/>
    </location>
</feature>
<dbReference type="GO" id="GO:0008061">
    <property type="term" value="F:chitin binding"/>
    <property type="evidence" value="ECO:0007669"/>
    <property type="project" value="InterPro"/>
</dbReference>
<dbReference type="GO" id="GO:0005576">
    <property type="term" value="C:extracellular region"/>
    <property type="evidence" value="ECO:0007669"/>
    <property type="project" value="UniProtKB-SubCell"/>
</dbReference>
<dbReference type="AlphaFoldDB" id="A0A0F4ZHF9"/>
<protein>
    <recommendedName>
        <fullName evidence="4">chitinase</fullName>
        <ecNumber evidence="4">3.2.1.14</ecNumber>
    </recommendedName>
</protein>
<dbReference type="GO" id="GO:0006032">
    <property type="term" value="P:chitin catabolic process"/>
    <property type="evidence" value="ECO:0007669"/>
    <property type="project" value="UniProtKB-KW"/>
</dbReference>
<comment type="subcellular location">
    <subcellularLocation>
        <location evidence="2">Secreted</location>
    </subcellularLocation>
</comment>
<dbReference type="EC" id="3.2.1.14" evidence="4"/>
<gene>
    <name evidence="15" type="ORF">TD95_003582</name>
</gene>
<keyword evidence="10 12" id="KW-0326">Glycosidase</keyword>
<evidence type="ECO:0000256" key="1">
    <source>
        <dbReference type="ARBA" id="ARBA00000822"/>
    </source>
</evidence>
<keyword evidence="7 12" id="KW-0378">Hydrolase</keyword>
<evidence type="ECO:0000313" key="16">
    <source>
        <dbReference type="Proteomes" id="UP000033483"/>
    </source>
</evidence>
<keyword evidence="5" id="KW-0964">Secreted</keyword>
<accession>A0A0F4ZHF9</accession>
<dbReference type="SUPFAM" id="SSF54556">
    <property type="entry name" value="Chitinase insertion domain"/>
    <property type="match status" value="1"/>
</dbReference>
<dbReference type="InterPro" id="IPR011583">
    <property type="entry name" value="Chitinase_II/V-like_cat"/>
</dbReference>
<keyword evidence="16" id="KW-1185">Reference proteome</keyword>
<evidence type="ECO:0000256" key="5">
    <source>
        <dbReference type="ARBA" id="ARBA00022525"/>
    </source>
</evidence>
<evidence type="ECO:0000256" key="11">
    <source>
        <dbReference type="ARBA" id="ARBA00023326"/>
    </source>
</evidence>
<dbReference type="FunFam" id="3.10.50.10:FF:000005">
    <property type="entry name" value="Endochitinase B1"/>
    <property type="match status" value="1"/>
</dbReference>
<dbReference type="PROSITE" id="PS01095">
    <property type="entry name" value="GH18_1"/>
    <property type="match status" value="1"/>
</dbReference>
<evidence type="ECO:0000256" key="6">
    <source>
        <dbReference type="ARBA" id="ARBA00022729"/>
    </source>
</evidence>
<comment type="similarity">
    <text evidence="3">Belongs to the glycosyl hydrolase 18 family. Chitinase class V subfamily.</text>
</comment>
<dbReference type="OrthoDB" id="76388at2759"/>
<keyword evidence="6 13" id="KW-0732">Signal</keyword>
<dbReference type="SUPFAM" id="SSF51445">
    <property type="entry name" value="(Trans)glycosidases"/>
    <property type="match status" value="1"/>
</dbReference>
<evidence type="ECO:0000313" key="15">
    <source>
        <dbReference type="EMBL" id="KKA30054.1"/>
    </source>
</evidence>
<dbReference type="Proteomes" id="UP000033483">
    <property type="component" value="Unassembled WGS sequence"/>
</dbReference>
<evidence type="ECO:0000256" key="8">
    <source>
        <dbReference type="ARBA" id="ARBA00023024"/>
    </source>
</evidence>
<name>A0A0F4ZHF9_9PEZI</name>
<comment type="catalytic activity">
    <reaction evidence="1">
        <text>Random endo-hydrolysis of N-acetyl-beta-D-glucosaminide (1-&gt;4)-beta-linkages in chitin and chitodextrins.</text>
        <dbReference type="EC" id="3.2.1.14"/>
    </reaction>
</comment>
<evidence type="ECO:0000256" key="12">
    <source>
        <dbReference type="RuleBase" id="RU000489"/>
    </source>
</evidence>
<dbReference type="PANTHER" id="PTHR11177:SF365">
    <property type="entry name" value="ENDOCHITINASE B"/>
    <property type="match status" value="1"/>
</dbReference>
<proteinExistence type="inferred from homology"/>
<keyword evidence="9" id="KW-0119">Carbohydrate metabolism</keyword>
<evidence type="ECO:0000256" key="9">
    <source>
        <dbReference type="ARBA" id="ARBA00023277"/>
    </source>
</evidence>
<evidence type="ECO:0000256" key="13">
    <source>
        <dbReference type="SAM" id="SignalP"/>
    </source>
</evidence>
<keyword evidence="11" id="KW-0624">Polysaccharide degradation</keyword>
<dbReference type="InterPro" id="IPR001223">
    <property type="entry name" value="Glyco_hydro18_cat"/>
</dbReference>
<evidence type="ECO:0000259" key="14">
    <source>
        <dbReference type="PROSITE" id="PS51910"/>
    </source>
</evidence>
<dbReference type="PROSITE" id="PS51910">
    <property type="entry name" value="GH18_2"/>
    <property type="match status" value="1"/>
</dbReference>
<feature type="signal peptide" evidence="13">
    <location>
        <begin position="1"/>
        <end position="21"/>
    </location>
</feature>
<dbReference type="SMART" id="SM00636">
    <property type="entry name" value="Glyco_18"/>
    <property type="match status" value="1"/>
</dbReference>
<evidence type="ECO:0000256" key="3">
    <source>
        <dbReference type="ARBA" id="ARBA00008682"/>
    </source>
</evidence>
<dbReference type="GO" id="GO:0000272">
    <property type="term" value="P:polysaccharide catabolic process"/>
    <property type="evidence" value="ECO:0007669"/>
    <property type="project" value="UniProtKB-KW"/>
</dbReference>
<evidence type="ECO:0000256" key="4">
    <source>
        <dbReference type="ARBA" id="ARBA00012729"/>
    </source>
</evidence>
<feature type="chain" id="PRO_5002482471" description="chitinase" evidence="13">
    <location>
        <begin position="22"/>
        <end position="424"/>
    </location>
</feature>
<dbReference type="InterPro" id="IPR029070">
    <property type="entry name" value="Chitinase_insertion_sf"/>
</dbReference>
<dbReference type="FunFam" id="3.20.20.80:FF:000075">
    <property type="entry name" value="Sporulation-specific chitinase"/>
    <property type="match status" value="1"/>
</dbReference>
<evidence type="ECO:0000256" key="10">
    <source>
        <dbReference type="ARBA" id="ARBA00023295"/>
    </source>
</evidence>
<keyword evidence="8" id="KW-0146">Chitin degradation</keyword>
<dbReference type="InterPro" id="IPR050314">
    <property type="entry name" value="Glycosyl_Hydrlase_18"/>
</dbReference>
<dbReference type="Gene3D" id="3.20.20.80">
    <property type="entry name" value="Glycosidases"/>
    <property type="match status" value="1"/>
</dbReference>